<dbReference type="AlphaFoldDB" id="A0A5C7FCM2"/>
<organism evidence="4 5">
    <name type="scientific">Alkalicoccus halolimnae</name>
    <dbReference type="NCBI Taxonomy" id="1667239"/>
    <lineage>
        <taxon>Bacteria</taxon>
        <taxon>Bacillati</taxon>
        <taxon>Bacillota</taxon>
        <taxon>Bacilli</taxon>
        <taxon>Bacillales</taxon>
        <taxon>Bacillaceae</taxon>
        <taxon>Alkalicoccus</taxon>
    </lineage>
</organism>
<dbReference type="Gene3D" id="3.40.630.30">
    <property type="match status" value="1"/>
</dbReference>
<accession>A0A5C7FCM2</accession>
<evidence type="ECO:0000259" key="3">
    <source>
        <dbReference type="PROSITE" id="PS51186"/>
    </source>
</evidence>
<dbReference type="PANTHER" id="PTHR43877">
    <property type="entry name" value="AMINOALKYLPHOSPHONATE N-ACETYLTRANSFERASE-RELATED-RELATED"/>
    <property type="match status" value="1"/>
</dbReference>
<dbReference type="InterPro" id="IPR050832">
    <property type="entry name" value="Bact_Acetyltransf"/>
</dbReference>
<reference evidence="4 5" key="1">
    <citation type="submission" date="2024-01" db="EMBL/GenBank/DDBJ databases">
        <title>Complete Genome Sequence of Alkalicoccus halolimnae BZ-SZ-XJ29T, a Moderately Halophilic Bacterium Isolated from a Salt Lake.</title>
        <authorList>
            <person name="Zhao B."/>
        </authorList>
    </citation>
    <scope>NUCLEOTIDE SEQUENCE [LARGE SCALE GENOMIC DNA]</scope>
    <source>
        <strain evidence="4 5">BZ-SZ-XJ29</strain>
    </source>
</reference>
<protein>
    <submittedName>
        <fullName evidence="4">GNAT family N-acetyltransferase</fullName>
    </submittedName>
</protein>
<dbReference type="RefSeq" id="WP_147804978.1">
    <property type="nucleotide sequence ID" value="NZ_CP144914.1"/>
</dbReference>
<feature type="domain" description="N-acetyltransferase" evidence="3">
    <location>
        <begin position="12"/>
        <end position="155"/>
    </location>
</feature>
<dbReference type="CDD" id="cd04301">
    <property type="entry name" value="NAT_SF"/>
    <property type="match status" value="1"/>
</dbReference>
<dbReference type="Pfam" id="PF00583">
    <property type="entry name" value="Acetyltransf_1"/>
    <property type="match status" value="1"/>
</dbReference>
<dbReference type="PROSITE" id="PS51186">
    <property type="entry name" value="GNAT"/>
    <property type="match status" value="1"/>
</dbReference>
<keyword evidence="5" id="KW-1185">Reference proteome</keyword>
<evidence type="ECO:0000256" key="1">
    <source>
        <dbReference type="ARBA" id="ARBA00022679"/>
    </source>
</evidence>
<gene>
    <name evidence="4" type="ORF">FTX54_010395</name>
</gene>
<dbReference type="SUPFAM" id="SSF55729">
    <property type="entry name" value="Acyl-CoA N-acyltransferases (Nat)"/>
    <property type="match status" value="1"/>
</dbReference>
<keyword evidence="1" id="KW-0808">Transferase</keyword>
<evidence type="ECO:0000256" key="2">
    <source>
        <dbReference type="ARBA" id="ARBA00023315"/>
    </source>
</evidence>
<dbReference type="InterPro" id="IPR000182">
    <property type="entry name" value="GNAT_dom"/>
</dbReference>
<evidence type="ECO:0000313" key="4">
    <source>
        <dbReference type="EMBL" id="WWD78836.1"/>
    </source>
</evidence>
<dbReference type="InterPro" id="IPR016181">
    <property type="entry name" value="Acyl_CoA_acyltransferase"/>
</dbReference>
<dbReference type="OrthoDB" id="794462at2"/>
<sequence>MYCRRAVKEDIQDIRDIAVQSWHDTYEGIIPREVQDTYLDKAYSKERLEESIDKANMFVCEKAGHTIGFASYFYDSPFTAEVSAIYVLPGAQREGVGSALMRHLWSHMQNVKELYIDVESGNEKAENFYLMSGFELETEFEEVFEGHRLRTKRLCMKAENEKLHRV</sequence>
<dbReference type="Proteomes" id="UP000321816">
    <property type="component" value="Chromosome"/>
</dbReference>
<evidence type="ECO:0000313" key="5">
    <source>
        <dbReference type="Proteomes" id="UP000321816"/>
    </source>
</evidence>
<keyword evidence="2" id="KW-0012">Acyltransferase</keyword>
<name>A0A5C7FCM2_9BACI</name>
<dbReference type="KEGG" id="ahal:FTX54_010395"/>
<dbReference type="EMBL" id="CP144914">
    <property type="protein sequence ID" value="WWD78836.1"/>
    <property type="molecule type" value="Genomic_DNA"/>
</dbReference>
<proteinExistence type="predicted"/>
<dbReference type="GO" id="GO:0016747">
    <property type="term" value="F:acyltransferase activity, transferring groups other than amino-acyl groups"/>
    <property type="evidence" value="ECO:0007669"/>
    <property type="project" value="InterPro"/>
</dbReference>